<dbReference type="SMART" id="SM01389">
    <property type="entry name" value="Spt4"/>
    <property type="match status" value="1"/>
</dbReference>
<dbReference type="InterPro" id="IPR038589">
    <property type="entry name" value="Spt4_dom_sf"/>
</dbReference>
<keyword evidence="2" id="KW-0862">Zinc</keyword>
<proteinExistence type="inferred from homology"/>
<reference evidence="4 5" key="1">
    <citation type="journal article" date="2018" name="Syst. Appl. Microbiol.">
        <title>A new symbiotic nanoarchaeote (Candidatus Nanoclepta minutus) and its host (Zestosphaera tikiterensis gen. nov., sp. nov.) from a New Zealand hot spring.</title>
        <authorList>
            <person name="St John E."/>
            <person name="Liu Y."/>
            <person name="Podar M."/>
            <person name="Stott M.B."/>
            <person name="Meneghin J."/>
            <person name="Chen Z."/>
            <person name="Lagutin K."/>
            <person name="Mitchell K."/>
            <person name="Reysenbach A.L."/>
        </authorList>
    </citation>
    <scope>NUCLEOTIDE SEQUENCE [LARGE SCALE GENOMIC DNA]</scope>
    <source>
        <strain evidence="4">NZ3</strain>
    </source>
</reference>
<evidence type="ECO:0000256" key="1">
    <source>
        <dbReference type="ARBA" id="ARBA00023163"/>
    </source>
</evidence>
<keyword evidence="1 2" id="KW-0804">Transcription</keyword>
<feature type="binding site" evidence="2">
    <location>
        <position position="26"/>
    </location>
    <ligand>
        <name>Zn(2+)</name>
        <dbReference type="ChEBI" id="CHEBI:29105"/>
    </ligand>
</feature>
<dbReference type="HAMAP" id="MF_00949">
    <property type="entry name" value="Spt4_arch"/>
    <property type="match status" value="1"/>
</dbReference>
<organism evidence="4 5">
    <name type="scientific">Candidatus Nanoclepta minutus</name>
    <dbReference type="NCBI Taxonomy" id="1940235"/>
    <lineage>
        <taxon>Archaea</taxon>
        <taxon>Nanobdellota</taxon>
        <taxon>Candidatus Nanoclepta</taxon>
    </lineage>
</organism>
<keyword evidence="2" id="KW-0805">Transcription regulation</keyword>
<dbReference type="Gene3D" id="2.20.28.90">
    <property type="match status" value="1"/>
</dbReference>
<dbReference type="GO" id="GO:0008270">
    <property type="term" value="F:zinc ion binding"/>
    <property type="evidence" value="ECO:0007669"/>
    <property type="project" value="UniProtKB-UniRule"/>
</dbReference>
<feature type="binding site" evidence="2">
    <location>
        <position position="12"/>
    </location>
    <ligand>
        <name>Zn(2+)</name>
        <dbReference type="ChEBI" id="CHEBI:29105"/>
    </ligand>
</feature>
<comment type="caution">
    <text evidence="4">The sequence shown here is derived from an EMBL/GenBank/DDBJ whole genome shotgun (WGS) entry which is preliminary data.</text>
</comment>
<dbReference type="GO" id="GO:0006355">
    <property type="term" value="P:regulation of DNA-templated transcription"/>
    <property type="evidence" value="ECO:0007669"/>
    <property type="project" value="UniProtKB-UniRule"/>
</dbReference>
<sequence length="68" mass="7881">MPKKRTINRKVCRNCKAILPYNVVKCPYCGSSDFVEEYAGFVIIINSERSQIAREKNLKEGIWAIKLF</sequence>
<dbReference type="PANTHER" id="PTHR40704">
    <property type="entry name" value="TRANSCRIPTION ELONGATION FACTOR SPT4"/>
    <property type="match status" value="1"/>
</dbReference>
<evidence type="ECO:0000313" key="4">
    <source>
        <dbReference type="EMBL" id="RIB35212.1"/>
    </source>
</evidence>
<evidence type="ECO:0000259" key="3">
    <source>
        <dbReference type="SMART" id="SM01389"/>
    </source>
</evidence>
<keyword evidence="4" id="KW-0238">DNA-binding</keyword>
<dbReference type="EMBL" id="MWMI01000004">
    <property type="protein sequence ID" value="RIB35212.1"/>
    <property type="molecule type" value="Genomic_DNA"/>
</dbReference>
<feature type="binding site" evidence="2">
    <location>
        <position position="29"/>
    </location>
    <ligand>
        <name>Zn(2+)</name>
        <dbReference type="ChEBI" id="CHEBI:29105"/>
    </ligand>
</feature>
<dbReference type="InterPro" id="IPR007178">
    <property type="entry name" value="Spt4_arch"/>
</dbReference>
<dbReference type="SUPFAM" id="SSF63393">
    <property type="entry name" value="RNA polymerase subunits"/>
    <property type="match status" value="1"/>
</dbReference>
<dbReference type="PANTHER" id="PTHR40704:SF1">
    <property type="entry name" value="TRANSCRIPTION ELONGATION FACTOR SPT4"/>
    <property type="match status" value="1"/>
</dbReference>
<comment type="subunit">
    <text evidence="2">Heterodimer composed of Spt4 and Spt5.</text>
</comment>
<keyword evidence="2" id="KW-0479">Metal-binding</keyword>
<dbReference type="Proteomes" id="UP000266622">
    <property type="component" value="Unassembled WGS sequence"/>
</dbReference>
<dbReference type="AlphaFoldDB" id="A0A397WMS2"/>
<accession>A0A397WMS2</accession>
<protein>
    <recommendedName>
        <fullName evidence="2">Transcription elongation factor Spt4</fullName>
    </recommendedName>
</protein>
<feature type="binding site" evidence="2">
    <location>
        <position position="15"/>
    </location>
    <ligand>
        <name>Zn(2+)</name>
        <dbReference type="ChEBI" id="CHEBI:29105"/>
    </ligand>
</feature>
<gene>
    <name evidence="2" type="primary">spt4</name>
    <name evidence="4" type="ORF">BXU00_02690</name>
</gene>
<evidence type="ECO:0000313" key="5">
    <source>
        <dbReference type="Proteomes" id="UP000266622"/>
    </source>
</evidence>
<dbReference type="InterPro" id="IPR029040">
    <property type="entry name" value="RPABC4/Spt4"/>
</dbReference>
<dbReference type="Pfam" id="PF06093">
    <property type="entry name" value="Spt4"/>
    <property type="match status" value="1"/>
</dbReference>
<evidence type="ECO:0000256" key="2">
    <source>
        <dbReference type="HAMAP-Rule" id="MF_00949"/>
    </source>
</evidence>
<name>A0A397WMS2_9ARCH</name>
<dbReference type="NCBIfam" id="NF041664">
    <property type="entry name" value="RNAP_arch_Epp"/>
    <property type="match status" value="1"/>
</dbReference>
<dbReference type="GO" id="GO:0003677">
    <property type="term" value="F:DNA binding"/>
    <property type="evidence" value="ECO:0007669"/>
    <property type="project" value="UniProtKB-KW"/>
</dbReference>
<feature type="domain" description="Spt4/RpoE2 zinc finger" evidence="3">
    <location>
        <begin position="9"/>
        <end position="68"/>
    </location>
</feature>
<dbReference type="InterPro" id="IPR022800">
    <property type="entry name" value="Spt4/RpoE2_Znf"/>
</dbReference>
<comment type="similarity">
    <text evidence="2">Belongs to the archaeal Spt4 family.</text>
</comment>
<comment type="function">
    <text evidence="2">Stimulates transcription elongation.</text>
</comment>